<dbReference type="InterPro" id="IPR011067">
    <property type="entry name" value="Plasmid_toxin/cell-grow_inhib"/>
</dbReference>
<comment type="similarity">
    <text evidence="1">Belongs to the PemK/MazF family.</text>
</comment>
<evidence type="ECO:0000256" key="3">
    <source>
        <dbReference type="SAM" id="MobiDB-lite"/>
    </source>
</evidence>
<dbReference type="InterPro" id="IPR003477">
    <property type="entry name" value="PemK-like"/>
</dbReference>
<feature type="compositionally biased region" description="Acidic residues" evidence="3">
    <location>
        <begin position="49"/>
        <end position="65"/>
    </location>
</feature>
<gene>
    <name evidence="4" type="ORF">AVDCRST_MAG55-2921</name>
</gene>
<evidence type="ECO:0000256" key="2">
    <source>
        <dbReference type="ARBA" id="ARBA00022649"/>
    </source>
</evidence>
<accession>A0A6J4Q4W0</accession>
<feature type="region of interest" description="Disordered" evidence="3">
    <location>
        <begin position="48"/>
        <end position="71"/>
    </location>
</feature>
<dbReference type="EMBL" id="CADCUZ010000145">
    <property type="protein sequence ID" value="CAA9434720.1"/>
    <property type="molecule type" value="Genomic_DNA"/>
</dbReference>
<dbReference type="GO" id="GO:0003677">
    <property type="term" value="F:DNA binding"/>
    <property type="evidence" value="ECO:0007669"/>
    <property type="project" value="InterPro"/>
</dbReference>
<evidence type="ECO:0000256" key="1">
    <source>
        <dbReference type="ARBA" id="ARBA00007521"/>
    </source>
</evidence>
<name>A0A6J4Q4W0_9ACTN</name>
<dbReference type="GO" id="GO:0003887">
    <property type="term" value="F:DNA-directed DNA polymerase activity"/>
    <property type="evidence" value="ECO:0007669"/>
    <property type="project" value="UniProtKB-EC"/>
</dbReference>
<reference evidence="4" key="1">
    <citation type="submission" date="2020-02" db="EMBL/GenBank/DDBJ databases">
        <authorList>
            <person name="Meier V. D."/>
        </authorList>
    </citation>
    <scope>NUCLEOTIDE SEQUENCE</scope>
    <source>
        <strain evidence="4">AVDCRST_MAG55</strain>
    </source>
</reference>
<organism evidence="4">
    <name type="scientific">uncultured Rubrobacteraceae bacterium</name>
    <dbReference type="NCBI Taxonomy" id="349277"/>
    <lineage>
        <taxon>Bacteria</taxon>
        <taxon>Bacillati</taxon>
        <taxon>Actinomycetota</taxon>
        <taxon>Rubrobacteria</taxon>
        <taxon>Rubrobacterales</taxon>
        <taxon>Rubrobacteraceae</taxon>
        <taxon>environmental samples</taxon>
    </lineage>
</organism>
<keyword evidence="4" id="KW-0808">Transferase</keyword>
<keyword evidence="4" id="KW-0548">Nucleotidyltransferase</keyword>
<evidence type="ECO:0000313" key="4">
    <source>
        <dbReference type="EMBL" id="CAA9434720.1"/>
    </source>
</evidence>
<protein>
    <submittedName>
        <fullName evidence="4">DNA polymerase I</fullName>
        <ecNumber evidence="4">2.7.7.7</ecNumber>
    </submittedName>
</protein>
<feature type="compositionally biased region" description="Low complexity" evidence="3">
    <location>
        <begin position="119"/>
        <end position="133"/>
    </location>
</feature>
<feature type="region of interest" description="Disordered" evidence="3">
    <location>
        <begin position="110"/>
        <end position="158"/>
    </location>
</feature>
<dbReference type="EC" id="2.7.7.7" evidence="4"/>
<dbReference type="AlphaFoldDB" id="A0A6J4Q4W0"/>
<sequence length="158" mass="16777">MTRGRIVLVPFPFDDLSSSKLRPALCLTNPIGRHRNVVMAFITSRVPDDPEDSDLVIDPESEEGEGSGLKRRSALRLHKMVTLKTDVVVRQLGDLPEALEPRVTEKLAGLFSLPTGSPTDAQAEAPAEAPTADRTGDAAEAQPADVASESPGEGTPPA</sequence>
<dbReference type="Gene3D" id="2.30.30.110">
    <property type="match status" value="1"/>
</dbReference>
<proteinExistence type="inferred from homology"/>
<dbReference type="Pfam" id="PF02452">
    <property type="entry name" value="PemK_toxin"/>
    <property type="match status" value="1"/>
</dbReference>
<keyword evidence="2" id="KW-1277">Toxin-antitoxin system</keyword>
<dbReference type="SUPFAM" id="SSF50118">
    <property type="entry name" value="Cell growth inhibitor/plasmid maintenance toxic component"/>
    <property type="match status" value="1"/>
</dbReference>